<dbReference type="EMBL" id="LRGB01006363">
    <property type="protein sequence ID" value="KZS01671.1"/>
    <property type="molecule type" value="Genomic_DNA"/>
</dbReference>
<organism evidence="2 3">
    <name type="scientific">Daphnia magna</name>
    <dbReference type="NCBI Taxonomy" id="35525"/>
    <lineage>
        <taxon>Eukaryota</taxon>
        <taxon>Metazoa</taxon>
        <taxon>Ecdysozoa</taxon>
        <taxon>Arthropoda</taxon>
        <taxon>Crustacea</taxon>
        <taxon>Branchiopoda</taxon>
        <taxon>Diplostraca</taxon>
        <taxon>Cladocera</taxon>
        <taxon>Anomopoda</taxon>
        <taxon>Daphniidae</taxon>
        <taxon>Daphnia</taxon>
    </lineage>
</organism>
<proteinExistence type="predicted"/>
<gene>
    <name evidence="2" type="ORF">APZ42_001600</name>
</gene>
<dbReference type="Proteomes" id="UP000076858">
    <property type="component" value="Unassembled WGS sequence"/>
</dbReference>
<evidence type="ECO:0000313" key="3">
    <source>
        <dbReference type="Proteomes" id="UP000076858"/>
    </source>
</evidence>
<comment type="caution">
    <text evidence="2">The sequence shown here is derived from an EMBL/GenBank/DDBJ whole genome shotgun (WGS) entry which is preliminary data.</text>
</comment>
<reference evidence="2 3" key="1">
    <citation type="submission" date="2016-03" db="EMBL/GenBank/DDBJ databases">
        <title>EvidentialGene: Evidence-directed Construction of Genes on Genomes.</title>
        <authorList>
            <person name="Gilbert D.G."/>
            <person name="Choi J.-H."/>
            <person name="Mockaitis K."/>
            <person name="Colbourne J."/>
            <person name="Pfrender M."/>
        </authorList>
    </citation>
    <scope>NUCLEOTIDE SEQUENCE [LARGE SCALE GENOMIC DNA]</scope>
    <source>
        <strain evidence="2 3">Xinb3</strain>
        <tissue evidence="2">Complete organism</tissue>
    </source>
</reference>
<evidence type="ECO:0000313" key="2">
    <source>
        <dbReference type="EMBL" id="KZS01671.1"/>
    </source>
</evidence>
<protein>
    <submittedName>
        <fullName evidence="2">Uncharacterized protein</fullName>
    </submittedName>
</protein>
<accession>A0A162C7B5</accession>
<evidence type="ECO:0000256" key="1">
    <source>
        <dbReference type="SAM" id="MobiDB-lite"/>
    </source>
</evidence>
<dbReference type="AlphaFoldDB" id="A0A162C7B5"/>
<keyword evidence="3" id="KW-1185">Reference proteome</keyword>
<sequence>MMAIIAREENGEQVDWMDEDELDLAGIQVPKNPDSNERALPIYSMEEHLSSPWENEEGSGPKK</sequence>
<feature type="region of interest" description="Disordered" evidence="1">
    <location>
        <begin position="44"/>
        <end position="63"/>
    </location>
</feature>
<name>A0A162C7B5_9CRUS</name>